<dbReference type="AlphaFoldDB" id="K0J5X3"/>
<dbReference type="KEGG" id="axl:AXY_23490"/>
<dbReference type="eggNOG" id="ENOG502ZPZQ">
    <property type="taxonomic scope" value="Bacteria"/>
</dbReference>
<accession>K0J5X3</accession>
<proteinExistence type="predicted"/>
<evidence type="ECO:0000313" key="2">
    <source>
        <dbReference type="Proteomes" id="UP000006294"/>
    </source>
</evidence>
<name>K0J5X3_AMPXN</name>
<dbReference type="EMBL" id="AP012050">
    <property type="protein sequence ID" value="BAM48481.1"/>
    <property type="molecule type" value="Genomic_DNA"/>
</dbReference>
<keyword evidence="2" id="KW-1185">Reference proteome</keyword>
<evidence type="ECO:0000313" key="1">
    <source>
        <dbReference type="EMBL" id="BAM48481.1"/>
    </source>
</evidence>
<dbReference type="STRING" id="698758.AXY_23490"/>
<protein>
    <recommendedName>
        <fullName evidence="3">DUF2399 domain-containing protein</fullName>
    </recommendedName>
</protein>
<dbReference type="RefSeq" id="WP_015011060.1">
    <property type="nucleotide sequence ID" value="NC_018704.1"/>
</dbReference>
<sequence length="437" mass="51313">MIKVMSKAWLDYINEYILLKGETLHQLDSEDNHDVIHLDVIKRTARTRRIVAKLTIGIKESGVPPETLISTFPTPNVKRQLNDKEKAYEWMRNGWVIREYRLKKDERTIDREQYRMGYPLFLFLQKLTTKMLEERNDSMRSWLNKWQKTKHPEQGLSLERLDLLRRLNNVLSKLASDVILAIDHNLDHIESLNVGWRFKKQLTYLHFLLALYQISSDQQQFDWKEIGARYFQYIGGSKVFDSYKSDLIQEAEVLLGRPLHLFGLTSLGTITPIYFAGEMKSPRANYRYGSIHATTDLAVFTDRFETTADVIWLVENRGVLTRMAYEIDFIKASKSFILAIDGQLRSSHRQLIQYLMKNVKQVIIWTDIDEAGLVIAKDAADLVRASNTKIKWVVPPLDVTTNQMEFEDKYQIAMKINREEQEQEMGGVEWWKKWIDD</sequence>
<dbReference type="HOGENOM" id="CLU_701702_0_0_9"/>
<reference evidence="1 2" key="1">
    <citation type="submission" date="2011-01" db="EMBL/GenBank/DDBJ databases">
        <title>Whole genome sequence of Amphibacillus xylinus NBRC 15112.</title>
        <authorList>
            <person name="Nakazawa H."/>
            <person name="Katano Y."/>
            <person name="Nakamura S."/>
            <person name="Sasagawa M."/>
            <person name="Fukada J."/>
            <person name="Arai T."/>
            <person name="Sasakura N."/>
            <person name="Mochizuki D."/>
            <person name="Hosoyama A."/>
            <person name="Harada K."/>
            <person name="Horikawa H."/>
            <person name="Kato Y."/>
            <person name="Harada T."/>
            <person name="Sasaki K."/>
            <person name="Sekiguchi M."/>
            <person name="Hodoyama M."/>
            <person name="Nishiko R."/>
            <person name="Narita H."/>
            <person name="Hanamaki A."/>
            <person name="Hata C."/>
            <person name="Konno Y."/>
            <person name="Niimura Y."/>
            <person name="Yamazaki S."/>
            <person name="Fujita N."/>
        </authorList>
    </citation>
    <scope>NUCLEOTIDE SEQUENCE [LARGE SCALE GENOMIC DNA]</scope>
    <source>
        <strain evidence="2">ATCC 51415 / DSM 6626 / JCM 7361 / LMG 17667 / NBRC 15112 / Ep01</strain>
    </source>
</reference>
<evidence type="ECO:0008006" key="3">
    <source>
        <dbReference type="Google" id="ProtNLM"/>
    </source>
</evidence>
<dbReference type="Pfam" id="PF13155">
    <property type="entry name" value="Toprim_2"/>
    <property type="match status" value="1"/>
</dbReference>
<dbReference type="CDD" id="cd00188">
    <property type="entry name" value="TOPRIM"/>
    <property type="match status" value="1"/>
</dbReference>
<gene>
    <name evidence="1" type="ordered locus">AXY_23490</name>
</gene>
<organism evidence="1 2">
    <name type="scientific">Amphibacillus xylanus (strain ATCC 51415 / DSM 6626 / JCM 7361 / LMG 17667 / NBRC 15112 / Ep01)</name>
    <dbReference type="NCBI Taxonomy" id="698758"/>
    <lineage>
        <taxon>Bacteria</taxon>
        <taxon>Bacillati</taxon>
        <taxon>Bacillota</taxon>
        <taxon>Bacilli</taxon>
        <taxon>Bacillales</taxon>
        <taxon>Bacillaceae</taxon>
        <taxon>Amphibacillus</taxon>
    </lineage>
</organism>
<dbReference type="Proteomes" id="UP000006294">
    <property type="component" value="Chromosome"/>
</dbReference>